<gene>
    <name evidence="1" type="ORF">C5F50_05660</name>
</gene>
<name>A0A7D5M4V1_9ARCH</name>
<dbReference type="KEGG" id="nue:C5F50_05660"/>
<dbReference type="EMBL" id="CP026995">
    <property type="protein sequence ID" value="QLH06613.1"/>
    <property type="molecule type" value="Genomic_DNA"/>
</dbReference>
<protein>
    <submittedName>
        <fullName evidence="1">Uncharacterized protein</fullName>
    </submittedName>
</protein>
<dbReference type="Proteomes" id="UP000509478">
    <property type="component" value="Chromosome"/>
</dbReference>
<evidence type="ECO:0000313" key="2">
    <source>
        <dbReference type="Proteomes" id="UP000509478"/>
    </source>
</evidence>
<keyword evidence="2" id="KW-1185">Reference proteome</keyword>
<organism evidence="1 2">
    <name type="scientific">Nitrosopumilus ureiphilus</name>
    <dbReference type="NCBI Taxonomy" id="1470067"/>
    <lineage>
        <taxon>Archaea</taxon>
        <taxon>Nitrososphaerota</taxon>
        <taxon>Nitrososphaeria</taxon>
        <taxon>Nitrosopumilales</taxon>
        <taxon>Nitrosopumilaceae</taxon>
        <taxon>Nitrosopumilus</taxon>
    </lineage>
</organism>
<sequence>MLIATLTVLLPSGYVVPQLEQGACITKSGSYNDEGNFRGSSSQEMSNELNCVESCIFSGKFNTREDKFCEFKGMFGKTYWLKTPDDFDTPVFGEIIK</sequence>
<dbReference type="AlphaFoldDB" id="A0A7D5M4V1"/>
<reference evidence="1 2" key="1">
    <citation type="submission" date="2018-02" db="EMBL/GenBank/DDBJ databases">
        <title>Complete genome of Nitrosopumilus ureaphilus PS0.</title>
        <authorList>
            <person name="Qin W."/>
            <person name="Zheng Y."/>
            <person name="Stahl D.A."/>
        </authorList>
    </citation>
    <scope>NUCLEOTIDE SEQUENCE [LARGE SCALE GENOMIC DNA]</scope>
    <source>
        <strain evidence="1 2">PS0</strain>
    </source>
</reference>
<evidence type="ECO:0000313" key="1">
    <source>
        <dbReference type="EMBL" id="QLH06613.1"/>
    </source>
</evidence>
<proteinExistence type="predicted"/>
<accession>A0A7D5M4V1</accession>